<dbReference type="InterPro" id="IPR026516">
    <property type="entry name" value="THAP1/10"/>
</dbReference>
<keyword evidence="8" id="KW-1185">Reference proteome</keyword>
<proteinExistence type="predicted"/>
<feature type="domain" description="THAP-type" evidence="6">
    <location>
        <begin position="1"/>
        <end position="95"/>
    </location>
</feature>
<dbReference type="InterPro" id="IPR006612">
    <property type="entry name" value="THAP_Znf"/>
</dbReference>
<dbReference type="SUPFAM" id="SSF57716">
    <property type="entry name" value="Glucocorticoid receptor-like (DNA-binding domain)"/>
    <property type="match status" value="1"/>
</dbReference>
<gene>
    <name evidence="7" type="ORF">APZ42_014687</name>
</gene>
<sequence length="119" mass="14168">MRRKCFVKYCGSKSYGDIQSNVTFHLFPKDENIIEKFKLLSNRIETAFSNVEDIKITKSSYISNEHFKPGFFFPRKDNGYQDYRRLKRDEVPTIFINKVPTLSQQDGFQRVLHIPQRKL</sequence>
<evidence type="ECO:0000313" key="7">
    <source>
        <dbReference type="EMBL" id="KZS19013.1"/>
    </source>
</evidence>
<dbReference type="Pfam" id="PF05485">
    <property type="entry name" value="THAP"/>
    <property type="match status" value="1"/>
</dbReference>
<keyword evidence="3" id="KW-0862">Zinc</keyword>
<name>A0A162PNU8_9CRUS</name>
<dbReference type="PANTHER" id="PTHR46600:SF11">
    <property type="entry name" value="THAP DOMAIN-CONTAINING PROTEIN 10"/>
    <property type="match status" value="1"/>
</dbReference>
<evidence type="ECO:0000313" key="8">
    <source>
        <dbReference type="Proteomes" id="UP000076858"/>
    </source>
</evidence>
<evidence type="ECO:0000256" key="1">
    <source>
        <dbReference type="ARBA" id="ARBA00022723"/>
    </source>
</evidence>
<keyword evidence="4 5" id="KW-0238">DNA-binding</keyword>
<dbReference type="AlphaFoldDB" id="A0A162PNU8"/>
<keyword evidence="1" id="KW-0479">Metal-binding</keyword>
<keyword evidence="2 5" id="KW-0863">Zinc-finger</keyword>
<reference evidence="7 8" key="1">
    <citation type="submission" date="2016-03" db="EMBL/GenBank/DDBJ databases">
        <title>EvidentialGene: Evidence-directed Construction of Genes on Genomes.</title>
        <authorList>
            <person name="Gilbert D.G."/>
            <person name="Choi J.-H."/>
            <person name="Mockaitis K."/>
            <person name="Colbourne J."/>
            <person name="Pfrender M."/>
        </authorList>
    </citation>
    <scope>NUCLEOTIDE SEQUENCE [LARGE SCALE GENOMIC DNA]</scope>
    <source>
        <strain evidence="7 8">Xinb3</strain>
        <tissue evidence="7">Complete organism</tissue>
    </source>
</reference>
<organism evidence="7 8">
    <name type="scientific">Daphnia magna</name>
    <dbReference type="NCBI Taxonomy" id="35525"/>
    <lineage>
        <taxon>Eukaryota</taxon>
        <taxon>Metazoa</taxon>
        <taxon>Ecdysozoa</taxon>
        <taxon>Arthropoda</taxon>
        <taxon>Crustacea</taxon>
        <taxon>Branchiopoda</taxon>
        <taxon>Diplostraca</taxon>
        <taxon>Cladocera</taxon>
        <taxon>Anomopoda</taxon>
        <taxon>Daphniidae</taxon>
        <taxon>Daphnia</taxon>
    </lineage>
</organism>
<dbReference type="Proteomes" id="UP000076858">
    <property type="component" value="Unassembled WGS sequence"/>
</dbReference>
<accession>A0A162PNU8</accession>
<dbReference type="GO" id="GO:0008270">
    <property type="term" value="F:zinc ion binding"/>
    <property type="evidence" value="ECO:0007669"/>
    <property type="project" value="UniProtKB-KW"/>
</dbReference>
<evidence type="ECO:0000256" key="4">
    <source>
        <dbReference type="ARBA" id="ARBA00023125"/>
    </source>
</evidence>
<evidence type="ECO:0000259" key="6">
    <source>
        <dbReference type="PROSITE" id="PS50950"/>
    </source>
</evidence>
<evidence type="ECO:0000256" key="2">
    <source>
        <dbReference type="ARBA" id="ARBA00022771"/>
    </source>
</evidence>
<dbReference type="PANTHER" id="PTHR46600">
    <property type="entry name" value="THAP DOMAIN-CONTAINING"/>
    <property type="match status" value="1"/>
</dbReference>
<dbReference type="GO" id="GO:0043565">
    <property type="term" value="F:sequence-specific DNA binding"/>
    <property type="evidence" value="ECO:0007669"/>
    <property type="project" value="InterPro"/>
</dbReference>
<evidence type="ECO:0000256" key="3">
    <source>
        <dbReference type="ARBA" id="ARBA00022833"/>
    </source>
</evidence>
<dbReference type="PROSITE" id="PS50950">
    <property type="entry name" value="ZF_THAP"/>
    <property type="match status" value="1"/>
</dbReference>
<comment type="caution">
    <text evidence="7">The sequence shown here is derived from an EMBL/GenBank/DDBJ whole genome shotgun (WGS) entry which is preliminary data.</text>
</comment>
<dbReference type="EMBL" id="LRGB01000463">
    <property type="protein sequence ID" value="KZS19013.1"/>
    <property type="molecule type" value="Genomic_DNA"/>
</dbReference>
<protein>
    <recommendedName>
        <fullName evidence="6">THAP-type domain-containing protein</fullName>
    </recommendedName>
</protein>
<evidence type="ECO:0000256" key="5">
    <source>
        <dbReference type="PROSITE-ProRule" id="PRU00309"/>
    </source>
</evidence>